<evidence type="ECO:0000313" key="6">
    <source>
        <dbReference type="Proteomes" id="UP000029385"/>
    </source>
</evidence>
<dbReference type="Gene3D" id="2.40.50.1020">
    <property type="entry name" value="LytTr DNA-binding domain"/>
    <property type="match status" value="1"/>
</dbReference>
<dbReference type="InterPro" id="IPR001789">
    <property type="entry name" value="Sig_transdc_resp-reg_receiver"/>
</dbReference>
<reference evidence="5 6" key="1">
    <citation type="submission" date="2013-09" db="EMBL/GenBank/DDBJ databases">
        <title>Genome sequencing of Arenimonas oryziterrae.</title>
        <authorList>
            <person name="Chen F."/>
            <person name="Wang G."/>
        </authorList>
    </citation>
    <scope>NUCLEOTIDE SEQUENCE [LARGE SCALE GENOMIC DNA]</scope>
    <source>
        <strain evidence="5 6">YC6267</strain>
    </source>
</reference>
<protein>
    <submittedName>
        <fullName evidence="5">Uncharacterized protein</fullName>
    </submittedName>
</protein>
<name>A0A091AQW3_9GAMM</name>
<dbReference type="AlphaFoldDB" id="A0A091AQW3"/>
<dbReference type="InterPro" id="IPR011006">
    <property type="entry name" value="CheY-like_superfamily"/>
</dbReference>
<dbReference type="PATRIC" id="fig|1121015.4.peg.2078"/>
<organism evidence="5 6">
    <name type="scientific">Arenimonas oryziterrae DSM 21050 = YC6267</name>
    <dbReference type="NCBI Taxonomy" id="1121015"/>
    <lineage>
        <taxon>Bacteria</taxon>
        <taxon>Pseudomonadati</taxon>
        <taxon>Pseudomonadota</taxon>
        <taxon>Gammaproteobacteria</taxon>
        <taxon>Lysobacterales</taxon>
        <taxon>Lysobacteraceae</taxon>
        <taxon>Arenimonas</taxon>
    </lineage>
</organism>
<dbReference type="OrthoDB" id="236568at2"/>
<dbReference type="GO" id="GO:0003677">
    <property type="term" value="F:DNA binding"/>
    <property type="evidence" value="ECO:0007669"/>
    <property type="project" value="InterPro"/>
</dbReference>
<dbReference type="Pfam" id="PF04397">
    <property type="entry name" value="LytTR"/>
    <property type="match status" value="1"/>
</dbReference>
<sequence length="245" mass="27252">MMSRLRAVIADDEPLARARLLRLLSQFEDVEVVADCASGGEAIAALQLQRPDVVFLDIQMPDLDGFDVLESLPKPERPHVVFVTAHSEHAVRAFGARAVDYLLKPVSAERLRQAVERVRPLPPADASVPVRDYPARIAVPVGLRIQLVPTDEIDYISAHANYAELHLGTRALVLRETMAHLESRLDPRRFLRVHRSRIVRLDAIVDVESQSSGQFLLRLKCGTRLATGRSYHPRIRTALGLEAGG</sequence>
<dbReference type="PANTHER" id="PTHR37299">
    <property type="entry name" value="TRANSCRIPTIONAL REGULATOR-RELATED"/>
    <property type="match status" value="1"/>
</dbReference>
<keyword evidence="2" id="KW-0597">Phosphoprotein</keyword>
<accession>A0A091AQW3</accession>
<dbReference type="SMART" id="SM00850">
    <property type="entry name" value="LytTR"/>
    <property type="match status" value="1"/>
</dbReference>
<dbReference type="PROSITE" id="PS50110">
    <property type="entry name" value="RESPONSE_REGULATORY"/>
    <property type="match status" value="1"/>
</dbReference>
<evidence type="ECO:0000256" key="1">
    <source>
        <dbReference type="ARBA" id="ARBA00023012"/>
    </source>
</evidence>
<dbReference type="PROSITE" id="PS50930">
    <property type="entry name" value="HTH_LYTTR"/>
    <property type="match status" value="1"/>
</dbReference>
<dbReference type="EMBL" id="AVCI01000009">
    <property type="protein sequence ID" value="KFN42558.1"/>
    <property type="molecule type" value="Genomic_DNA"/>
</dbReference>
<proteinExistence type="predicted"/>
<dbReference type="InterPro" id="IPR007492">
    <property type="entry name" value="LytTR_DNA-bd_dom"/>
</dbReference>
<gene>
    <name evidence="5" type="ORF">N789_13035</name>
</gene>
<evidence type="ECO:0000256" key="2">
    <source>
        <dbReference type="PROSITE-ProRule" id="PRU00169"/>
    </source>
</evidence>
<dbReference type="Proteomes" id="UP000029385">
    <property type="component" value="Unassembled WGS sequence"/>
</dbReference>
<dbReference type="eggNOG" id="COG3279">
    <property type="taxonomic scope" value="Bacteria"/>
</dbReference>
<feature type="domain" description="Response regulatory" evidence="3">
    <location>
        <begin position="6"/>
        <end position="119"/>
    </location>
</feature>
<dbReference type="SUPFAM" id="SSF52172">
    <property type="entry name" value="CheY-like"/>
    <property type="match status" value="1"/>
</dbReference>
<dbReference type="Pfam" id="PF00072">
    <property type="entry name" value="Response_reg"/>
    <property type="match status" value="1"/>
</dbReference>
<evidence type="ECO:0000259" key="3">
    <source>
        <dbReference type="PROSITE" id="PS50110"/>
    </source>
</evidence>
<keyword evidence="6" id="KW-1185">Reference proteome</keyword>
<comment type="caution">
    <text evidence="5">The sequence shown here is derived from an EMBL/GenBank/DDBJ whole genome shotgun (WGS) entry which is preliminary data.</text>
</comment>
<feature type="modified residue" description="4-aspartylphosphate" evidence="2">
    <location>
        <position position="57"/>
    </location>
</feature>
<dbReference type="InterPro" id="IPR046947">
    <property type="entry name" value="LytR-like"/>
</dbReference>
<dbReference type="GO" id="GO:0000156">
    <property type="term" value="F:phosphorelay response regulator activity"/>
    <property type="evidence" value="ECO:0007669"/>
    <property type="project" value="InterPro"/>
</dbReference>
<dbReference type="PANTHER" id="PTHR37299:SF1">
    <property type="entry name" value="STAGE 0 SPORULATION PROTEIN A HOMOLOG"/>
    <property type="match status" value="1"/>
</dbReference>
<evidence type="ECO:0000313" key="5">
    <source>
        <dbReference type="EMBL" id="KFN42558.1"/>
    </source>
</evidence>
<evidence type="ECO:0000259" key="4">
    <source>
        <dbReference type="PROSITE" id="PS50930"/>
    </source>
</evidence>
<keyword evidence="1" id="KW-0902">Two-component regulatory system</keyword>
<feature type="domain" description="HTH LytTR-type" evidence="4">
    <location>
        <begin position="137"/>
        <end position="241"/>
    </location>
</feature>
<dbReference type="SMART" id="SM00448">
    <property type="entry name" value="REC"/>
    <property type="match status" value="1"/>
</dbReference>
<dbReference type="STRING" id="1121015.GCA_000420545_02649"/>
<dbReference type="Gene3D" id="3.40.50.2300">
    <property type="match status" value="1"/>
</dbReference>